<dbReference type="EMBL" id="JAUQUB010000007">
    <property type="protein sequence ID" value="MDO7883616.1"/>
    <property type="molecule type" value="Genomic_DNA"/>
</dbReference>
<dbReference type="PANTHER" id="PTHR40050:SF1">
    <property type="entry name" value="INNER SPORE COAT PROTEIN H"/>
    <property type="match status" value="1"/>
</dbReference>
<dbReference type="PANTHER" id="PTHR40050">
    <property type="entry name" value="INNER SPORE COAT PROTEIN H"/>
    <property type="match status" value="1"/>
</dbReference>
<reference evidence="3 4" key="1">
    <citation type="submission" date="2023-07" db="EMBL/GenBank/DDBJ databases">
        <title>Protaetiibacter sp. nov WY-16 isolated from soil.</title>
        <authorList>
            <person name="Liu B."/>
            <person name="Wan Y."/>
        </authorList>
    </citation>
    <scope>NUCLEOTIDE SEQUENCE [LARGE SCALE GENOMIC DNA]</scope>
    <source>
        <strain evidence="3 4">WY-16</strain>
    </source>
</reference>
<dbReference type="PROSITE" id="PS51257">
    <property type="entry name" value="PROKAR_LIPOPROTEIN"/>
    <property type="match status" value="1"/>
</dbReference>
<feature type="signal peptide" evidence="2">
    <location>
        <begin position="1"/>
        <end position="25"/>
    </location>
</feature>
<name>A0ABT9BV03_9MICO</name>
<evidence type="ECO:0000256" key="1">
    <source>
        <dbReference type="SAM" id="MobiDB-lite"/>
    </source>
</evidence>
<organism evidence="3 4">
    <name type="scientific">Antiquaquibacter soli</name>
    <dbReference type="NCBI Taxonomy" id="3064523"/>
    <lineage>
        <taxon>Bacteria</taxon>
        <taxon>Bacillati</taxon>
        <taxon>Actinomycetota</taxon>
        <taxon>Actinomycetes</taxon>
        <taxon>Micrococcales</taxon>
        <taxon>Microbacteriaceae</taxon>
        <taxon>Antiquaquibacter</taxon>
    </lineage>
</organism>
<gene>
    <name evidence="3" type="ORF">Q5716_15385</name>
</gene>
<sequence length="422" mass="43448">MTRSRLALAAAASVVLILTGCSTPAATTTPAEAPVSASAASATLWDSSVVHSIAIEVDESQLRAALQSYVDSGEKVWVSATVTIDGTVFENVGIKLKGNSSLRGISVDSAAEELPWLIRLDEFVDGQEYDGWTELVVRGNNSETSLNEAVALELLELTGLASEEAIAAEVSVNGASDLRLVIQNPGEEWDAAEFGTDGALYKAEAGGDYSYRGDDPDAYADVFDQEAGDDDLTPLIDFLEFVNTASDEEFASGLGDWLDVDAFATYLAFQEIVGNFDDIDGPGNNSYLRYDESTGLMTVVSWDLNLALGVSNGGPGGGPGGGEAGGPGDGGDRPADGDRPGGGGAGGMAGGPSQGNVLSERFLADDGFAALYESALAELRSTLVDSGAAQAALDEWVAVLGTQSLVDSATVQAEAASVAEAF</sequence>
<protein>
    <submittedName>
        <fullName evidence="3">CotH kinase family protein</fullName>
    </submittedName>
</protein>
<proteinExistence type="predicted"/>
<dbReference type="Proteomes" id="UP001241072">
    <property type="component" value="Unassembled WGS sequence"/>
</dbReference>
<dbReference type="Pfam" id="PF08757">
    <property type="entry name" value="CotH"/>
    <property type="match status" value="1"/>
</dbReference>
<evidence type="ECO:0000313" key="4">
    <source>
        <dbReference type="Proteomes" id="UP001241072"/>
    </source>
</evidence>
<dbReference type="InterPro" id="IPR014867">
    <property type="entry name" value="Spore_coat_CotH_CotH2/3/7"/>
</dbReference>
<feature type="compositionally biased region" description="Gly residues" evidence="1">
    <location>
        <begin position="340"/>
        <end position="351"/>
    </location>
</feature>
<feature type="chain" id="PRO_5045684210" evidence="2">
    <location>
        <begin position="26"/>
        <end position="422"/>
    </location>
</feature>
<keyword evidence="2" id="KW-0732">Signal</keyword>
<dbReference type="GO" id="GO:0016301">
    <property type="term" value="F:kinase activity"/>
    <property type="evidence" value="ECO:0007669"/>
    <property type="project" value="UniProtKB-KW"/>
</dbReference>
<evidence type="ECO:0000313" key="3">
    <source>
        <dbReference type="EMBL" id="MDO7883616.1"/>
    </source>
</evidence>
<comment type="caution">
    <text evidence="3">The sequence shown here is derived from an EMBL/GenBank/DDBJ whole genome shotgun (WGS) entry which is preliminary data.</text>
</comment>
<keyword evidence="3" id="KW-0418">Kinase</keyword>
<feature type="compositionally biased region" description="Basic and acidic residues" evidence="1">
    <location>
        <begin position="330"/>
        <end position="339"/>
    </location>
</feature>
<feature type="compositionally biased region" description="Gly residues" evidence="1">
    <location>
        <begin position="311"/>
        <end position="329"/>
    </location>
</feature>
<accession>A0ABT9BV03</accession>
<keyword evidence="3" id="KW-0808">Transferase</keyword>
<feature type="region of interest" description="Disordered" evidence="1">
    <location>
        <begin position="311"/>
        <end position="351"/>
    </location>
</feature>
<dbReference type="RefSeq" id="WP_305004044.1">
    <property type="nucleotide sequence ID" value="NZ_JAUQUB010000007.1"/>
</dbReference>
<evidence type="ECO:0000256" key="2">
    <source>
        <dbReference type="SAM" id="SignalP"/>
    </source>
</evidence>
<keyword evidence="4" id="KW-1185">Reference proteome</keyword>